<evidence type="ECO:0000313" key="1">
    <source>
        <dbReference type="EMBL" id="QRC95144.1"/>
    </source>
</evidence>
<proteinExistence type="predicted"/>
<dbReference type="EMBL" id="CP069027">
    <property type="protein sequence ID" value="QRC95144.1"/>
    <property type="molecule type" value="Genomic_DNA"/>
</dbReference>
<name>A0A7U2HYL7_PHANO</name>
<dbReference type="AlphaFoldDB" id="A0A7U2HYL7"/>
<sequence>MGTRSPVSVFLPYTSLHSIFMCPPSVLVASDKGGLQPQVQCYKSTAGIWFIHAQAPVQSQ</sequence>
<reference evidence="2" key="1">
    <citation type="journal article" date="2021" name="BMC Genomics">
        <title>Chromosome-level genome assembly and manually-curated proteome of model necrotroph Parastagonospora nodorum Sn15 reveals a genome-wide trove of candidate effector homologs, and redundancy of virulence-related functions within an accessory chromosome.</title>
        <authorList>
            <person name="Bertazzoni S."/>
            <person name="Jones D.A.B."/>
            <person name="Phan H.T."/>
            <person name="Tan K.-C."/>
            <person name="Hane J.K."/>
        </authorList>
    </citation>
    <scope>NUCLEOTIDE SEQUENCE [LARGE SCALE GENOMIC DNA]</scope>
    <source>
        <strain evidence="2">SN15 / ATCC MYA-4574 / FGSC 10173)</strain>
    </source>
</reference>
<dbReference type="VEuPathDB" id="FungiDB:JI435_406900"/>
<dbReference type="Proteomes" id="UP000663193">
    <property type="component" value="Chromosome 5"/>
</dbReference>
<organism evidence="1 2">
    <name type="scientific">Phaeosphaeria nodorum (strain SN15 / ATCC MYA-4574 / FGSC 10173)</name>
    <name type="common">Glume blotch fungus</name>
    <name type="synonym">Parastagonospora nodorum</name>
    <dbReference type="NCBI Taxonomy" id="321614"/>
    <lineage>
        <taxon>Eukaryota</taxon>
        <taxon>Fungi</taxon>
        <taxon>Dikarya</taxon>
        <taxon>Ascomycota</taxon>
        <taxon>Pezizomycotina</taxon>
        <taxon>Dothideomycetes</taxon>
        <taxon>Pleosporomycetidae</taxon>
        <taxon>Pleosporales</taxon>
        <taxon>Pleosporineae</taxon>
        <taxon>Phaeosphaeriaceae</taxon>
        <taxon>Parastagonospora</taxon>
    </lineage>
</organism>
<evidence type="ECO:0000313" key="2">
    <source>
        <dbReference type="Proteomes" id="UP000663193"/>
    </source>
</evidence>
<keyword evidence="2" id="KW-1185">Reference proteome</keyword>
<accession>A0A7U2HYL7</accession>
<gene>
    <name evidence="1" type="ORF">JI435_406900</name>
</gene>
<protein>
    <submittedName>
        <fullName evidence="1">Uncharacterized protein</fullName>
    </submittedName>
</protein>